<protein>
    <submittedName>
        <fullName evidence="2">Uncharacterized protein</fullName>
    </submittedName>
</protein>
<reference evidence="2" key="1">
    <citation type="submission" date="2021-02" db="EMBL/GenBank/DDBJ databases">
        <authorList>
            <person name="Nowell W R."/>
        </authorList>
    </citation>
    <scope>NUCLEOTIDE SEQUENCE</scope>
</reference>
<dbReference type="AlphaFoldDB" id="A0A8S3KCS2"/>
<dbReference type="Proteomes" id="UP000676336">
    <property type="component" value="Unassembled WGS sequence"/>
</dbReference>
<evidence type="ECO:0000313" key="3">
    <source>
        <dbReference type="Proteomes" id="UP000676336"/>
    </source>
</evidence>
<evidence type="ECO:0000256" key="1">
    <source>
        <dbReference type="SAM" id="MobiDB-lite"/>
    </source>
</evidence>
<name>A0A8S3KCS2_9BILA</name>
<accession>A0A8S3KCS2</accession>
<sequence length="40" mass="4297">FSSNEGSHQSSNGDSNGQQQVQLSRAVTVHPDSAQVMYFA</sequence>
<feature type="non-terminal residue" evidence="2">
    <location>
        <position position="1"/>
    </location>
</feature>
<feature type="compositionally biased region" description="Low complexity" evidence="1">
    <location>
        <begin position="1"/>
        <end position="20"/>
    </location>
</feature>
<comment type="caution">
    <text evidence="2">The sequence shown here is derived from an EMBL/GenBank/DDBJ whole genome shotgun (WGS) entry which is preliminary data.</text>
</comment>
<feature type="region of interest" description="Disordered" evidence="1">
    <location>
        <begin position="1"/>
        <end position="23"/>
    </location>
</feature>
<proteinExistence type="predicted"/>
<gene>
    <name evidence="2" type="ORF">SMN809_LOCUS85345</name>
</gene>
<dbReference type="EMBL" id="CAJOBI010364314">
    <property type="protein sequence ID" value="CAF5227592.1"/>
    <property type="molecule type" value="Genomic_DNA"/>
</dbReference>
<evidence type="ECO:0000313" key="2">
    <source>
        <dbReference type="EMBL" id="CAF5227592.1"/>
    </source>
</evidence>
<organism evidence="2 3">
    <name type="scientific">Rotaria magnacalcarata</name>
    <dbReference type="NCBI Taxonomy" id="392030"/>
    <lineage>
        <taxon>Eukaryota</taxon>
        <taxon>Metazoa</taxon>
        <taxon>Spiralia</taxon>
        <taxon>Gnathifera</taxon>
        <taxon>Rotifera</taxon>
        <taxon>Eurotatoria</taxon>
        <taxon>Bdelloidea</taxon>
        <taxon>Philodinida</taxon>
        <taxon>Philodinidae</taxon>
        <taxon>Rotaria</taxon>
    </lineage>
</organism>